<reference evidence="3" key="1">
    <citation type="journal article" date="2017" name="Cell">
        <title>Insights into land plant evolution garnered from the Marchantia polymorpha genome.</title>
        <authorList>
            <person name="Bowman J.L."/>
            <person name="Kohchi T."/>
            <person name="Yamato K.T."/>
            <person name="Jenkins J."/>
            <person name="Shu S."/>
            <person name="Ishizaki K."/>
            <person name="Yamaoka S."/>
            <person name="Nishihama R."/>
            <person name="Nakamura Y."/>
            <person name="Berger F."/>
            <person name="Adam C."/>
            <person name="Aki S.S."/>
            <person name="Althoff F."/>
            <person name="Araki T."/>
            <person name="Arteaga-Vazquez M.A."/>
            <person name="Balasubrmanian S."/>
            <person name="Barry K."/>
            <person name="Bauer D."/>
            <person name="Boehm C.R."/>
            <person name="Briginshaw L."/>
            <person name="Caballero-Perez J."/>
            <person name="Catarino B."/>
            <person name="Chen F."/>
            <person name="Chiyoda S."/>
            <person name="Chovatia M."/>
            <person name="Davies K.M."/>
            <person name="Delmans M."/>
            <person name="Demura T."/>
            <person name="Dierschke T."/>
            <person name="Dolan L."/>
            <person name="Dorantes-Acosta A.E."/>
            <person name="Eklund D.M."/>
            <person name="Florent S.N."/>
            <person name="Flores-Sandoval E."/>
            <person name="Fujiyama A."/>
            <person name="Fukuzawa H."/>
            <person name="Galik B."/>
            <person name="Grimanelli D."/>
            <person name="Grimwood J."/>
            <person name="Grossniklaus U."/>
            <person name="Hamada T."/>
            <person name="Haseloff J."/>
            <person name="Hetherington A.J."/>
            <person name="Higo A."/>
            <person name="Hirakawa Y."/>
            <person name="Hundley H.N."/>
            <person name="Ikeda Y."/>
            <person name="Inoue K."/>
            <person name="Inoue S.I."/>
            <person name="Ishida S."/>
            <person name="Jia Q."/>
            <person name="Kakita M."/>
            <person name="Kanazawa T."/>
            <person name="Kawai Y."/>
            <person name="Kawashima T."/>
            <person name="Kennedy M."/>
            <person name="Kinose K."/>
            <person name="Kinoshita T."/>
            <person name="Kohara Y."/>
            <person name="Koide E."/>
            <person name="Komatsu K."/>
            <person name="Kopischke S."/>
            <person name="Kubo M."/>
            <person name="Kyozuka J."/>
            <person name="Lagercrantz U."/>
            <person name="Lin S.S."/>
            <person name="Lindquist E."/>
            <person name="Lipzen A.M."/>
            <person name="Lu C.W."/>
            <person name="De Luna E."/>
            <person name="Martienssen R.A."/>
            <person name="Minamino N."/>
            <person name="Mizutani M."/>
            <person name="Mizutani M."/>
            <person name="Mochizuki N."/>
            <person name="Monte I."/>
            <person name="Mosher R."/>
            <person name="Nagasaki H."/>
            <person name="Nakagami H."/>
            <person name="Naramoto S."/>
            <person name="Nishitani K."/>
            <person name="Ohtani M."/>
            <person name="Okamoto T."/>
            <person name="Okumura M."/>
            <person name="Phillips J."/>
            <person name="Pollak B."/>
            <person name="Reinders A."/>
            <person name="Rovekamp M."/>
            <person name="Sano R."/>
            <person name="Sawa S."/>
            <person name="Schmid M.W."/>
            <person name="Shirakawa M."/>
            <person name="Solano R."/>
            <person name="Spunde A."/>
            <person name="Suetsugu N."/>
            <person name="Sugano S."/>
            <person name="Sugiyama A."/>
            <person name="Sun R."/>
            <person name="Suzuki Y."/>
            <person name="Takenaka M."/>
            <person name="Takezawa D."/>
            <person name="Tomogane H."/>
            <person name="Tsuzuki M."/>
            <person name="Ueda T."/>
            <person name="Umeda M."/>
            <person name="Ward J.M."/>
            <person name="Watanabe Y."/>
            <person name="Yazaki K."/>
            <person name="Yokoyama R."/>
            <person name="Yoshitake Y."/>
            <person name="Yotsui I."/>
            <person name="Zachgo S."/>
            <person name="Schmutz J."/>
        </authorList>
    </citation>
    <scope>NUCLEOTIDE SEQUENCE [LARGE SCALE GENOMIC DNA]</scope>
    <source>
        <strain evidence="3">Tak-1</strain>
    </source>
</reference>
<evidence type="ECO:0000256" key="1">
    <source>
        <dbReference type="SAM" id="MobiDB-lite"/>
    </source>
</evidence>
<name>A0A2R6XFS0_MARPO</name>
<dbReference type="Gramene" id="Mp6g09820.1">
    <property type="protein sequence ID" value="Mp6g09820.1.cds1"/>
    <property type="gene ID" value="Mp6g09820"/>
</dbReference>
<gene>
    <name evidence="2" type="ORF">MARPO_0016s0026</name>
</gene>
<proteinExistence type="predicted"/>
<keyword evidence="3" id="KW-1185">Reference proteome</keyword>
<dbReference type="AlphaFoldDB" id="A0A2R6XFS0"/>
<dbReference type="EMBL" id="KZ772688">
    <property type="protein sequence ID" value="PTQ44952.1"/>
    <property type="molecule type" value="Genomic_DNA"/>
</dbReference>
<organism evidence="2 3">
    <name type="scientific">Marchantia polymorpha</name>
    <name type="common">Common liverwort</name>
    <name type="synonym">Marchantia aquatica</name>
    <dbReference type="NCBI Taxonomy" id="3197"/>
    <lineage>
        <taxon>Eukaryota</taxon>
        <taxon>Viridiplantae</taxon>
        <taxon>Streptophyta</taxon>
        <taxon>Embryophyta</taxon>
        <taxon>Marchantiophyta</taxon>
        <taxon>Marchantiopsida</taxon>
        <taxon>Marchantiidae</taxon>
        <taxon>Marchantiales</taxon>
        <taxon>Marchantiaceae</taxon>
        <taxon>Marchantia</taxon>
    </lineage>
</organism>
<accession>A0A2R6XFS0</accession>
<protein>
    <submittedName>
        <fullName evidence="2">Uncharacterized protein</fullName>
    </submittedName>
</protein>
<evidence type="ECO:0000313" key="3">
    <source>
        <dbReference type="Proteomes" id="UP000244005"/>
    </source>
</evidence>
<evidence type="ECO:0000313" key="2">
    <source>
        <dbReference type="EMBL" id="PTQ44952.1"/>
    </source>
</evidence>
<feature type="compositionally biased region" description="Polar residues" evidence="1">
    <location>
        <begin position="11"/>
        <end position="25"/>
    </location>
</feature>
<sequence length="76" mass="8318">MTILPQHEGDTQVTSTTPPVFNETISRPVDHSGLSLIVRYSSSGMQIPLVAEDIIITERERETQGAKELLSGTLKP</sequence>
<feature type="region of interest" description="Disordered" evidence="1">
    <location>
        <begin position="1"/>
        <end position="26"/>
    </location>
</feature>
<dbReference type="Proteomes" id="UP000244005">
    <property type="component" value="Unassembled WGS sequence"/>
</dbReference>